<dbReference type="OMA" id="PYQGRRY"/>
<organism evidence="3">
    <name type="scientific">Drosophila persimilis</name>
    <name type="common">Fruit fly</name>
    <dbReference type="NCBI Taxonomy" id="7234"/>
    <lineage>
        <taxon>Eukaryota</taxon>
        <taxon>Metazoa</taxon>
        <taxon>Ecdysozoa</taxon>
        <taxon>Arthropoda</taxon>
        <taxon>Hexapoda</taxon>
        <taxon>Insecta</taxon>
        <taxon>Pterygota</taxon>
        <taxon>Neoptera</taxon>
        <taxon>Endopterygota</taxon>
        <taxon>Diptera</taxon>
        <taxon>Brachycera</taxon>
        <taxon>Muscomorpha</taxon>
        <taxon>Ephydroidea</taxon>
        <taxon>Drosophilidae</taxon>
        <taxon>Drosophila</taxon>
        <taxon>Sophophora</taxon>
    </lineage>
</organism>
<accession>B4G2V4</accession>
<gene>
    <name evidence="2" type="primary">Dper\GL23976</name>
    <name evidence="2" type="ORF">Dper_GL23976</name>
</gene>
<dbReference type="Proteomes" id="UP000008744">
    <property type="component" value="Unassembled WGS sequence"/>
</dbReference>
<feature type="signal peptide" evidence="1">
    <location>
        <begin position="1"/>
        <end position="23"/>
    </location>
</feature>
<evidence type="ECO:0000313" key="3">
    <source>
        <dbReference type="Proteomes" id="UP000008744"/>
    </source>
</evidence>
<name>B4G2V4_DROPE</name>
<proteinExistence type="predicted"/>
<reference evidence="2 3" key="1">
    <citation type="journal article" date="2007" name="Nature">
        <title>Evolution of genes and genomes on the Drosophila phylogeny.</title>
        <authorList>
            <consortium name="Drosophila 12 Genomes Consortium"/>
            <person name="Clark A.G."/>
            <person name="Eisen M.B."/>
            <person name="Smith D.R."/>
            <person name="Bergman C.M."/>
            <person name="Oliver B."/>
            <person name="Markow T.A."/>
            <person name="Kaufman T.C."/>
            <person name="Kellis M."/>
            <person name="Gelbart W."/>
            <person name="Iyer V.N."/>
            <person name="Pollard D.A."/>
            <person name="Sackton T.B."/>
            <person name="Larracuente A.M."/>
            <person name="Singh N.D."/>
            <person name="Abad J.P."/>
            <person name="Abt D.N."/>
            <person name="Adryan B."/>
            <person name="Aguade M."/>
            <person name="Akashi H."/>
            <person name="Anderson W.W."/>
            <person name="Aquadro C.F."/>
            <person name="Ardell D.H."/>
            <person name="Arguello R."/>
            <person name="Artieri C.G."/>
            <person name="Barbash D.A."/>
            <person name="Barker D."/>
            <person name="Barsanti P."/>
            <person name="Batterham P."/>
            <person name="Batzoglou S."/>
            <person name="Begun D."/>
            <person name="Bhutkar A."/>
            <person name="Blanco E."/>
            <person name="Bosak S.A."/>
            <person name="Bradley R.K."/>
            <person name="Brand A.D."/>
            <person name="Brent M.R."/>
            <person name="Brooks A.N."/>
            <person name="Brown R.H."/>
            <person name="Butlin R.K."/>
            <person name="Caggese C."/>
            <person name="Calvi B.R."/>
            <person name="Bernardo de Carvalho A."/>
            <person name="Caspi A."/>
            <person name="Castrezana S."/>
            <person name="Celniker S.E."/>
            <person name="Chang J.L."/>
            <person name="Chapple C."/>
            <person name="Chatterji S."/>
            <person name="Chinwalla A."/>
            <person name="Civetta A."/>
            <person name="Clifton S.W."/>
            <person name="Comeron J.M."/>
            <person name="Costello J.C."/>
            <person name="Coyne J.A."/>
            <person name="Daub J."/>
            <person name="David R.G."/>
            <person name="Delcher A.L."/>
            <person name="Delehaunty K."/>
            <person name="Do C.B."/>
            <person name="Ebling H."/>
            <person name="Edwards K."/>
            <person name="Eickbush T."/>
            <person name="Evans J.D."/>
            <person name="Filipski A."/>
            <person name="Findeiss S."/>
            <person name="Freyhult E."/>
            <person name="Fulton L."/>
            <person name="Fulton R."/>
            <person name="Garcia A.C."/>
            <person name="Gardiner A."/>
            <person name="Garfield D.A."/>
            <person name="Garvin B.E."/>
            <person name="Gibson G."/>
            <person name="Gilbert D."/>
            <person name="Gnerre S."/>
            <person name="Godfrey J."/>
            <person name="Good R."/>
            <person name="Gotea V."/>
            <person name="Gravely B."/>
            <person name="Greenberg A.J."/>
            <person name="Griffiths-Jones S."/>
            <person name="Gross S."/>
            <person name="Guigo R."/>
            <person name="Gustafson E.A."/>
            <person name="Haerty W."/>
            <person name="Hahn M.W."/>
            <person name="Halligan D.L."/>
            <person name="Halpern A.L."/>
            <person name="Halter G.M."/>
            <person name="Han M.V."/>
            <person name="Heger A."/>
            <person name="Hillier L."/>
            <person name="Hinrichs A.S."/>
            <person name="Holmes I."/>
            <person name="Hoskins R.A."/>
            <person name="Hubisz M.J."/>
            <person name="Hultmark D."/>
            <person name="Huntley M.A."/>
            <person name="Jaffe D.B."/>
            <person name="Jagadeeshan S."/>
            <person name="Jeck W.R."/>
            <person name="Johnson J."/>
            <person name="Jones C.D."/>
            <person name="Jordan W.C."/>
            <person name="Karpen G.H."/>
            <person name="Kataoka E."/>
            <person name="Keightley P.D."/>
            <person name="Kheradpour P."/>
            <person name="Kirkness E.F."/>
            <person name="Koerich L.B."/>
            <person name="Kristiansen K."/>
            <person name="Kudrna D."/>
            <person name="Kulathinal R.J."/>
            <person name="Kumar S."/>
            <person name="Kwok R."/>
            <person name="Lander E."/>
            <person name="Langley C.H."/>
            <person name="Lapoint R."/>
            <person name="Lazzaro B.P."/>
            <person name="Lee S.J."/>
            <person name="Levesque L."/>
            <person name="Li R."/>
            <person name="Lin C.F."/>
            <person name="Lin M.F."/>
            <person name="Lindblad-Toh K."/>
            <person name="Llopart A."/>
            <person name="Long M."/>
            <person name="Low L."/>
            <person name="Lozovsky E."/>
            <person name="Lu J."/>
            <person name="Luo M."/>
            <person name="Machado C.A."/>
            <person name="Makalowski W."/>
            <person name="Marzo M."/>
            <person name="Matsuda M."/>
            <person name="Matzkin L."/>
            <person name="McAllister B."/>
            <person name="McBride C.S."/>
            <person name="McKernan B."/>
            <person name="McKernan K."/>
            <person name="Mendez-Lago M."/>
            <person name="Minx P."/>
            <person name="Mollenhauer M.U."/>
            <person name="Montooth K."/>
            <person name="Mount S.M."/>
            <person name="Mu X."/>
            <person name="Myers E."/>
            <person name="Negre B."/>
            <person name="Newfeld S."/>
            <person name="Nielsen R."/>
            <person name="Noor M.A."/>
            <person name="O'Grady P."/>
            <person name="Pachter L."/>
            <person name="Papaceit M."/>
            <person name="Parisi M.J."/>
            <person name="Parisi M."/>
            <person name="Parts L."/>
            <person name="Pedersen J.S."/>
            <person name="Pesole G."/>
            <person name="Phillippy A.M."/>
            <person name="Ponting C.P."/>
            <person name="Pop M."/>
            <person name="Porcelli D."/>
            <person name="Powell J.R."/>
            <person name="Prohaska S."/>
            <person name="Pruitt K."/>
            <person name="Puig M."/>
            <person name="Quesneville H."/>
            <person name="Ram K.R."/>
            <person name="Rand D."/>
            <person name="Rasmussen M.D."/>
            <person name="Reed L.K."/>
            <person name="Reenan R."/>
            <person name="Reily A."/>
            <person name="Remington K.A."/>
            <person name="Rieger T.T."/>
            <person name="Ritchie M.G."/>
            <person name="Robin C."/>
            <person name="Rogers Y.H."/>
            <person name="Rohde C."/>
            <person name="Rozas J."/>
            <person name="Rubenfield M.J."/>
            <person name="Ruiz A."/>
            <person name="Russo S."/>
            <person name="Salzberg S.L."/>
            <person name="Sanchez-Gracia A."/>
            <person name="Saranga D.J."/>
            <person name="Sato H."/>
            <person name="Schaeffer S.W."/>
            <person name="Schatz M.C."/>
            <person name="Schlenke T."/>
            <person name="Schwartz R."/>
            <person name="Segarra C."/>
            <person name="Singh R.S."/>
            <person name="Sirot L."/>
            <person name="Sirota M."/>
            <person name="Sisneros N.B."/>
            <person name="Smith C.D."/>
            <person name="Smith T.F."/>
            <person name="Spieth J."/>
            <person name="Stage D.E."/>
            <person name="Stark A."/>
            <person name="Stephan W."/>
            <person name="Strausberg R.L."/>
            <person name="Strempel S."/>
            <person name="Sturgill D."/>
            <person name="Sutton G."/>
            <person name="Sutton G.G."/>
            <person name="Tao W."/>
            <person name="Teichmann S."/>
            <person name="Tobari Y.N."/>
            <person name="Tomimura Y."/>
            <person name="Tsolas J.M."/>
            <person name="Valente V.L."/>
            <person name="Venter E."/>
            <person name="Venter J.C."/>
            <person name="Vicario S."/>
            <person name="Vieira F.G."/>
            <person name="Vilella A.J."/>
            <person name="Villasante A."/>
            <person name="Walenz B."/>
            <person name="Wang J."/>
            <person name="Wasserman M."/>
            <person name="Watts T."/>
            <person name="Wilson D."/>
            <person name="Wilson R.K."/>
            <person name="Wing R.A."/>
            <person name="Wolfner M.F."/>
            <person name="Wong A."/>
            <person name="Wong G.K."/>
            <person name="Wu C.I."/>
            <person name="Wu G."/>
            <person name="Yamamoto D."/>
            <person name="Yang H.P."/>
            <person name="Yang S.P."/>
            <person name="Yorke J.A."/>
            <person name="Yoshida K."/>
            <person name="Zdobnov E."/>
            <person name="Zhang P."/>
            <person name="Zhang Y."/>
            <person name="Zimin A.V."/>
            <person name="Baldwin J."/>
            <person name="Abdouelleil A."/>
            <person name="Abdulkadir J."/>
            <person name="Abebe A."/>
            <person name="Abera B."/>
            <person name="Abreu J."/>
            <person name="Acer S.C."/>
            <person name="Aftuck L."/>
            <person name="Alexander A."/>
            <person name="An P."/>
            <person name="Anderson E."/>
            <person name="Anderson S."/>
            <person name="Arachi H."/>
            <person name="Azer M."/>
            <person name="Bachantsang P."/>
            <person name="Barry A."/>
            <person name="Bayul T."/>
            <person name="Berlin A."/>
            <person name="Bessette D."/>
            <person name="Bloom T."/>
            <person name="Blye J."/>
            <person name="Boguslavskiy L."/>
            <person name="Bonnet C."/>
            <person name="Boukhgalter B."/>
            <person name="Bourzgui I."/>
            <person name="Brown A."/>
            <person name="Cahill P."/>
            <person name="Channer S."/>
            <person name="Cheshatsang Y."/>
            <person name="Chuda L."/>
            <person name="Citroen M."/>
            <person name="Collymore A."/>
            <person name="Cooke P."/>
            <person name="Costello M."/>
            <person name="D'Aco K."/>
            <person name="Daza R."/>
            <person name="De Haan G."/>
            <person name="DeGray S."/>
            <person name="DeMaso C."/>
            <person name="Dhargay N."/>
            <person name="Dooley K."/>
            <person name="Dooley E."/>
            <person name="Doricent M."/>
            <person name="Dorje P."/>
            <person name="Dorjee K."/>
            <person name="Dupes A."/>
            <person name="Elong R."/>
            <person name="Falk J."/>
            <person name="Farina A."/>
            <person name="Faro S."/>
            <person name="Ferguson D."/>
            <person name="Fisher S."/>
            <person name="Foley C.D."/>
            <person name="Franke A."/>
            <person name="Friedrich D."/>
            <person name="Gadbois L."/>
            <person name="Gearin G."/>
            <person name="Gearin C.R."/>
            <person name="Giannoukos G."/>
            <person name="Goode T."/>
            <person name="Graham J."/>
            <person name="Grandbois E."/>
            <person name="Grewal S."/>
            <person name="Gyaltsen K."/>
            <person name="Hafez N."/>
            <person name="Hagos B."/>
            <person name="Hall J."/>
            <person name="Henson C."/>
            <person name="Hollinger A."/>
            <person name="Honan T."/>
            <person name="Huard M.D."/>
            <person name="Hughes L."/>
            <person name="Hurhula B."/>
            <person name="Husby M.E."/>
            <person name="Kamat A."/>
            <person name="Kanga B."/>
            <person name="Kashin S."/>
            <person name="Khazanovich D."/>
            <person name="Kisner P."/>
            <person name="Lance K."/>
            <person name="Lara M."/>
            <person name="Lee W."/>
            <person name="Lennon N."/>
            <person name="Letendre F."/>
            <person name="LeVine R."/>
            <person name="Lipovsky A."/>
            <person name="Liu X."/>
            <person name="Liu J."/>
            <person name="Liu S."/>
            <person name="Lokyitsang T."/>
            <person name="Lokyitsang Y."/>
            <person name="Lubonja R."/>
            <person name="Lui A."/>
            <person name="MacDonald P."/>
            <person name="Magnisalis V."/>
            <person name="Maru K."/>
            <person name="Matthews C."/>
            <person name="McCusker W."/>
            <person name="McDonough S."/>
            <person name="Mehta T."/>
            <person name="Meldrim J."/>
            <person name="Meneus L."/>
            <person name="Mihai O."/>
            <person name="Mihalev A."/>
            <person name="Mihova T."/>
            <person name="Mittelman R."/>
            <person name="Mlenga V."/>
            <person name="Montmayeur A."/>
            <person name="Mulrain L."/>
            <person name="Navidi A."/>
            <person name="Naylor J."/>
            <person name="Negash T."/>
            <person name="Nguyen T."/>
            <person name="Nguyen N."/>
            <person name="Nicol R."/>
            <person name="Norbu C."/>
            <person name="Norbu N."/>
            <person name="Novod N."/>
            <person name="O'Neill B."/>
            <person name="Osman S."/>
            <person name="Markiewicz E."/>
            <person name="Oyono O.L."/>
            <person name="Patti C."/>
            <person name="Phunkhang P."/>
            <person name="Pierre F."/>
            <person name="Priest M."/>
            <person name="Raghuraman S."/>
            <person name="Rege F."/>
            <person name="Reyes R."/>
            <person name="Rise C."/>
            <person name="Rogov P."/>
            <person name="Ross K."/>
            <person name="Ryan E."/>
            <person name="Settipalli S."/>
            <person name="Shea T."/>
            <person name="Sherpa N."/>
            <person name="Shi L."/>
            <person name="Shih D."/>
            <person name="Sparrow T."/>
            <person name="Spaulding J."/>
            <person name="Stalker J."/>
            <person name="Stange-Thomann N."/>
            <person name="Stavropoulos S."/>
            <person name="Stone C."/>
            <person name="Strader C."/>
            <person name="Tesfaye S."/>
            <person name="Thomson T."/>
            <person name="Thoulutsang Y."/>
            <person name="Thoulutsang D."/>
            <person name="Topham K."/>
            <person name="Topping I."/>
            <person name="Tsamla T."/>
            <person name="Vassiliev H."/>
            <person name="Vo A."/>
            <person name="Wangchuk T."/>
            <person name="Wangdi T."/>
            <person name="Weiand M."/>
            <person name="Wilkinson J."/>
            <person name="Wilson A."/>
            <person name="Yadav S."/>
            <person name="Young G."/>
            <person name="Yu Q."/>
            <person name="Zembek L."/>
            <person name="Zhong D."/>
            <person name="Zimmer A."/>
            <person name="Zwirko Z."/>
            <person name="Jaffe D.B."/>
            <person name="Alvarez P."/>
            <person name="Brockman W."/>
            <person name="Butler J."/>
            <person name="Chin C."/>
            <person name="Gnerre S."/>
            <person name="Grabherr M."/>
            <person name="Kleber M."/>
            <person name="Mauceli E."/>
            <person name="MacCallum I."/>
        </authorList>
    </citation>
    <scope>NUCLEOTIDE SEQUENCE [LARGE SCALE GENOMIC DNA]</scope>
    <source>
        <strain evidence="3">MSH-3 / Tucson 14011-0111.49</strain>
    </source>
</reference>
<protein>
    <submittedName>
        <fullName evidence="2">GL23976</fullName>
    </submittedName>
</protein>
<dbReference type="AlphaFoldDB" id="B4G2V4"/>
<feature type="chain" id="PRO_5002805669" evidence="1">
    <location>
        <begin position="24"/>
        <end position="113"/>
    </location>
</feature>
<evidence type="ECO:0000256" key="1">
    <source>
        <dbReference type="SAM" id="SignalP"/>
    </source>
</evidence>
<keyword evidence="3" id="KW-1185">Reference proteome</keyword>
<sequence length="113" mass="12016">MRSILCLVVLAALLAVFVRDALAEGDAALMPKAEEQQQQPQDLLAEGDVDVDVRGDRVRRQVGGFAVGLGAFGGRQGRGRFDPYRGGPYCGPVYGGPPGRRYAGSFPGGFYGR</sequence>
<keyword evidence="1" id="KW-0732">Signal</keyword>
<dbReference type="HOGENOM" id="CLU_2252808_0_0_1"/>
<dbReference type="EMBL" id="CH479179">
    <property type="protein sequence ID" value="EDW24149.1"/>
    <property type="molecule type" value="Genomic_DNA"/>
</dbReference>
<evidence type="ECO:0000313" key="2">
    <source>
        <dbReference type="EMBL" id="EDW24149.1"/>
    </source>
</evidence>